<sequence>MSLFLCSNNEILLDKLLETNVVIVYICHSSETVSDVLNDDAKNGSYIIFVGNNDLDHTLLNNKRIIIARNFEYHIEDKYYLLTFTAWYLIVHNNLFLEYEYICLLEYDVKLESGFHSNLTSVCADNLYDIVTFFPLTYYLVHTSVTVSVMHHFLLHKNSEFKHLNLWYATSNHCMRRTILCDFVNWYYPDCEMIKKIDPFKISWYHERLFSCFLFAYEDKRKYNIFVLSGIEHLFLKSHESYKTITEDEIPDELIDLFVKNIECPFLKKVFEYYQLFSNIINSSHNYYCSRQCPSYFSNVKNDTYIKYNKDNYERQKELFEISRKSTCAIIIDIYTLPVAFIMLLANPTIRITCIERNSMRDISTFMLLKQYFNNKDICYIGLHENVSYTDIVRSFNEDCVDLIHVCNRSIRAEDLDTLSHICLHNTTRHFTMIIDECQSSIDESIIIDNCITKYKVIDNKCIHNMKILNISKI</sequence>
<name>A0A6C0E2D4_9ZZZZ</name>
<dbReference type="EMBL" id="MN739720">
    <property type="protein sequence ID" value="QHT22781.1"/>
    <property type="molecule type" value="Genomic_DNA"/>
</dbReference>
<organism evidence="1">
    <name type="scientific">viral metagenome</name>
    <dbReference type="NCBI Taxonomy" id="1070528"/>
    <lineage>
        <taxon>unclassified sequences</taxon>
        <taxon>metagenomes</taxon>
        <taxon>organismal metagenomes</taxon>
    </lineage>
</organism>
<dbReference type="AlphaFoldDB" id="A0A6C0E2D4"/>
<proteinExistence type="predicted"/>
<reference evidence="1" key="1">
    <citation type="journal article" date="2020" name="Nature">
        <title>Giant virus diversity and host interactions through global metagenomics.</title>
        <authorList>
            <person name="Schulz F."/>
            <person name="Roux S."/>
            <person name="Paez-Espino D."/>
            <person name="Jungbluth S."/>
            <person name="Walsh D.A."/>
            <person name="Denef V.J."/>
            <person name="McMahon K.D."/>
            <person name="Konstantinidis K.T."/>
            <person name="Eloe-Fadrosh E.A."/>
            <person name="Kyrpides N.C."/>
            <person name="Woyke T."/>
        </authorList>
    </citation>
    <scope>NUCLEOTIDE SEQUENCE</scope>
    <source>
        <strain evidence="1">GVMAG-M-3300023179-114</strain>
    </source>
</reference>
<accession>A0A6C0E2D4</accession>
<protein>
    <submittedName>
        <fullName evidence="1">Uncharacterized protein</fullName>
    </submittedName>
</protein>
<evidence type="ECO:0000313" key="1">
    <source>
        <dbReference type="EMBL" id="QHT22781.1"/>
    </source>
</evidence>